<keyword evidence="3" id="KW-1185">Reference proteome</keyword>
<feature type="compositionally biased region" description="Basic residues" evidence="1">
    <location>
        <begin position="96"/>
        <end position="106"/>
    </location>
</feature>
<accession>A0ABP8RT75</accession>
<dbReference type="Proteomes" id="UP001501598">
    <property type="component" value="Unassembled WGS sequence"/>
</dbReference>
<dbReference type="EMBL" id="BAABGT010000032">
    <property type="protein sequence ID" value="GAA4546087.1"/>
    <property type="molecule type" value="Genomic_DNA"/>
</dbReference>
<feature type="region of interest" description="Disordered" evidence="1">
    <location>
        <begin position="85"/>
        <end position="106"/>
    </location>
</feature>
<dbReference type="RefSeq" id="WP_345417020.1">
    <property type="nucleotide sequence ID" value="NZ_BAABGT010000032.1"/>
</dbReference>
<reference evidence="3" key="1">
    <citation type="journal article" date="2019" name="Int. J. Syst. Evol. Microbiol.">
        <title>The Global Catalogue of Microorganisms (GCM) 10K type strain sequencing project: providing services to taxonomists for standard genome sequencing and annotation.</title>
        <authorList>
            <consortium name="The Broad Institute Genomics Platform"/>
            <consortium name="The Broad Institute Genome Sequencing Center for Infectious Disease"/>
            <person name="Wu L."/>
            <person name="Ma J."/>
        </authorList>
    </citation>
    <scope>NUCLEOTIDE SEQUENCE [LARGE SCALE GENOMIC DNA]</scope>
    <source>
        <strain evidence="3">JCM 17906</strain>
    </source>
</reference>
<sequence length="129" mass="14395">MPSVDVVDETFLAVPPARVAPVFADPAAWRRFWPDLECEVITDRGDEGVRWTVGGALTGSMEVWLEPMLDGTCLHYFLRADPVGPDGRPAPLTGRRAARERRRRQHRAKRIAFALKSHLEDGRPPGEAP</sequence>
<protein>
    <recommendedName>
        <fullName evidence="4">Polyketide cyclase/dehydrase/lipid transport protein</fullName>
    </recommendedName>
</protein>
<evidence type="ECO:0000256" key="1">
    <source>
        <dbReference type="SAM" id="MobiDB-lite"/>
    </source>
</evidence>
<name>A0ABP8RT75_9PSEU</name>
<comment type="caution">
    <text evidence="2">The sequence shown here is derived from an EMBL/GenBank/DDBJ whole genome shotgun (WGS) entry which is preliminary data.</text>
</comment>
<evidence type="ECO:0008006" key="4">
    <source>
        <dbReference type="Google" id="ProtNLM"/>
    </source>
</evidence>
<gene>
    <name evidence="2" type="ORF">GCM10023175_27420</name>
</gene>
<evidence type="ECO:0000313" key="3">
    <source>
        <dbReference type="Proteomes" id="UP001501598"/>
    </source>
</evidence>
<proteinExistence type="predicted"/>
<dbReference type="SUPFAM" id="SSF55961">
    <property type="entry name" value="Bet v1-like"/>
    <property type="match status" value="1"/>
</dbReference>
<organism evidence="2 3">
    <name type="scientific">Pseudonocardia xishanensis</name>
    <dbReference type="NCBI Taxonomy" id="630995"/>
    <lineage>
        <taxon>Bacteria</taxon>
        <taxon>Bacillati</taxon>
        <taxon>Actinomycetota</taxon>
        <taxon>Actinomycetes</taxon>
        <taxon>Pseudonocardiales</taxon>
        <taxon>Pseudonocardiaceae</taxon>
        <taxon>Pseudonocardia</taxon>
    </lineage>
</organism>
<evidence type="ECO:0000313" key="2">
    <source>
        <dbReference type="EMBL" id="GAA4546087.1"/>
    </source>
</evidence>